<evidence type="ECO:0000313" key="1">
    <source>
        <dbReference type="EMBL" id="AXO67779.1"/>
    </source>
</evidence>
<dbReference type="AlphaFoldDB" id="A0A346HG55"/>
<reference evidence="1" key="1">
    <citation type="submission" date="2018-07" db="EMBL/GenBank/DDBJ databases">
        <authorList>
            <person name="Quirk P.G."/>
            <person name="Krulwich T.A."/>
        </authorList>
    </citation>
    <scope>NUCLEOTIDE SEQUENCE</scope>
</reference>
<gene>
    <name evidence="1" type="primary">p38</name>
</gene>
<geneLocation type="plastid" evidence="1"/>
<proteinExistence type="predicted"/>
<accession>A0A346HG55</accession>
<keyword evidence="1" id="KW-0934">Plastid</keyword>
<sequence>MMYEKNHFGSLREYKYNKSALEKKSGKPHARLCRFSCYRRECVPRGRPSHRPEASPTIDWPYRRRVYRSSRDLSQEDTSSLGYMYWRNALSIPLCGLKICPPIREEPLLLKS</sequence>
<protein>
    <submittedName>
        <fullName evidence="1">Uncharacterized protein</fullName>
    </submittedName>
</protein>
<dbReference type="EMBL" id="MH591948">
    <property type="protein sequence ID" value="AXO67779.1"/>
    <property type="molecule type" value="Genomic_DNA"/>
</dbReference>
<organism evidence="1">
    <name type="scientific">uncultured Choricystis</name>
    <dbReference type="NCBI Taxonomy" id="858337"/>
    <lineage>
        <taxon>Eukaryota</taxon>
        <taxon>Viridiplantae</taxon>
        <taxon>Chlorophyta</taxon>
        <taxon>core chlorophytes</taxon>
        <taxon>Trebouxiophyceae</taxon>
        <taxon>environmental samples</taxon>
    </lineage>
</organism>
<name>A0A346HG55_9CHLO</name>